<feature type="non-terminal residue" evidence="1">
    <location>
        <position position="51"/>
    </location>
</feature>
<evidence type="ECO:0000313" key="1">
    <source>
        <dbReference type="EMBL" id="CAG8618688.1"/>
    </source>
</evidence>
<dbReference type="EMBL" id="CAJVPM010017209">
    <property type="protein sequence ID" value="CAG8618688.1"/>
    <property type="molecule type" value="Genomic_DNA"/>
</dbReference>
<proteinExistence type="predicted"/>
<evidence type="ECO:0000313" key="2">
    <source>
        <dbReference type="Proteomes" id="UP000789860"/>
    </source>
</evidence>
<protein>
    <submittedName>
        <fullName evidence="1">1791_t:CDS:1</fullName>
    </submittedName>
</protein>
<gene>
    <name evidence="1" type="ORF">SCALOS_LOCUS7572</name>
</gene>
<comment type="caution">
    <text evidence="1">The sequence shown here is derived from an EMBL/GenBank/DDBJ whole genome shotgun (WGS) entry which is preliminary data.</text>
</comment>
<accession>A0ACA9MZ32</accession>
<reference evidence="1" key="1">
    <citation type="submission" date="2021-06" db="EMBL/GenBank/DDBJ databases">
        <authorList>
            <person name="Kallberg Y."/>
            <person name="Tangrot J."/>
            <person name="Rosling A."/>
        </authorList>
    </citation>
    <scope>NUCLEOTIDE SEQUENCE</scope>
    <source>
        <strain evidence="1">AU212A</strain>
    </source>
</reference>
<keyword evidence="2" id="KW-1185">Reference proteome</keyword>
<dbReference type="Proteomes" id="UP000789860">
    <property type="component" value="Unassembled WGS sequence"/>
</dbReference>
<organism evidence="1 2">
    <name type="scientific">Scutellospora calospora</name>
    <dbReference type="NCBI Taxonomy" id="85575"/>
    <lineage>
        <taxon>Eukaryota</taxon>
        <taxon>Fungi</taxon>
        <taxon>Fungi incertae sedis</taxon>
        <taxon>Mucoromycota</taxon>
        <taxon>Glomeromycotina</taxon>
        <taxon>Glomeromycetes</taxon>
        <taxon>Diversisporales</taxon>
        <taxon>Gigasporaceae</taxon>
        <taxon>Scutellospora</taxon>
    </lineage>
</organism>
<sequence>MEIKNNSVNDNTIYTSKFINHINQQSAKHIAIKFTSDNNLCINDIEKELNL</sequence>
<name>A0ACA9MZ32_9GLOM</name>